<dbReference type="RefSeq" id="WP_186412709.1">
    <property type="nucleotide sequence ID" value="NZ_FLQY01000397.1"/>
</dbReference>
<protein>
    <submittedName>
        <fullName evidence="1">Uncharacterized protein</fullName>
    </submittedName>
</protein>
<gene>
    <name evidence="1" type="ORF">PROAA_910030</name>
</gene>
<reference evidence="1 2" key="1">
    <citation type="submission" date="2016-06" db="EMBL/GenBank/DDBJ databases">
        <authorList>
            <person name="Kjaerup R.B."/>
            <person name="Dalgaard T.S."/>
            <person name="Juul-Madsen H.R."/>
        </authorList>
    </citation>
    <scope>NUCLEOTIDE SEQUENCE [LARGE SCALE GENOMIC DNA]</scope>
    <source>
        <strain evidence="1">2</strain>
    </source>
</reference>
<sequence length="129" mass="14233">MAGQRLTGAAAQAEAMRALAHSRAGIESSLAPFEPKSTFEVWFSTFRGIEELINLPGELRGEPLLEEIVGLALLEMGAVLQALPSIKTGLEFRFSRLVAQRLMRTLVQPCRLESDRGRRAKVCSLQRLP</sequence>
<keyword evidence="2" id="KW-1185">Reference proteome</keyword>
<dbReference type="AlphaFoldDB" id="A0A1A8Y203"/>
<name>A0A1A8Y203_9RHOO</name>
<proteinExistence type="predicted"/>
<organism evidence="1 2">
    <name type="scientific">Candidatus Propionivibrio aalborgensis</name>
    <dbReference type="NCBI Taxonomy" id="1860101"/>
    <lineage>
        <taxon>Bacteria</taxon>
        <taxon>Pseudomonadati</taxon>
        <taxon>Pseudomonadota</taxon>
        <taxon>Betaproteobacteria</taxon>
        <taxon>Rhodocyclales</taxon>
        <taxon>Rhodocyclaceae</taxon>
        <taxon>Propionivibrio</taxon>
    </lineage>
</organism>
<dbReference type="EMBL" id="FLQY01000397">
    <property type="protein sequence ID" value="SBT11169.1"/>
    <property type="molecule type" value="Genomic_DNA"/>
</dbReference>
<evidence type="ECO:0000313" key="1">
    <source>
        <dbReference type="EMBL" id="SBT11169.1"/>
    </source>
</evidence>
<dbReference type="Proteomes" id="UP000199600">
    <property type="component" value="Unassembled WGS sequence"/>
</dbReference>
<accession>A0A1A8Y203</accession>
<evidence type="ECO:0000313" key="2">
    <source>
        <dbReference type="Proteomes" id="UP000199600"/>
    </source>
</evidence>